<keyword evidence="1" id="KW-0472">Membrane</keyword>
<evidence type="ECO:0008006" key="4">
    <source>
        <dbReference type="Google" id="ProtNLM"/>
    </source>
</evidence>
<dbReference type="Proteomes" id="UP000002484">
    <property type="component" value="Chromosome"/>
</dbReference>
<dbReference type="Pfam" id="PF08592">
    <property type="entry name" value="Anthrone_oxy"/>
    <property type="match status" value="1"/>
</dbReference>
<organism evidence="2 3">
    <name type="scientific">Pseudofrankia inefficax (strain DSM 45817 / CECT 9037 / DDB 130130 / EuI1c)</name>
    <name type="common">Frankia inefficax</name>
    <dbReference type="NCBI Taxonomy" id="298654"/>
    <lineage>
        <taxon>Bacteria</taxon>
        <taxon>Bacillati</taxon>
        <taxon>Actinomycetota</taxon>
        <taxon>Actinomycetes</taxon>
        <taxon>Frankiales</taxon>
        <taxon>Frankiaceae</taxon>
        <taxon>Pseudofrankia</taxon>
    </lineage>
</organism>
<feature type="transmembrane region" description="Helical" evidence="1">
    <location>
        <begin position="26"/>
        <end position="46"/>
    </location>
</feature>
<dbReference type="InterPro" id="IPR013901">
    <property type="entry name" value="Anthrone_oxy"/>
</dbReference>
<dbReference type="HOGENOM" id="CLU_111152_0_2_11"/>
<proteinExistence type="predicted"/>
<dbReference type="EMBL" id="CP002299">
    <property type="protein sequence ID" value="ADP82467.1"/>
    <property type="molecule type" value="Genomic_DNA"/>
</dbReference>
<keyword evidence="1" id="KW-1133">Transmembrane helix</keyword>
<name>E3IUD0_PSEI1</name>
<sequence length="182" mass="19075">MYTQAGGPQTLGVAGSAAGPPVVTNLVLVGATVLTGLAAGVLALYAHTVMPGLKKSDDRTFVAAFQSIDRAIINPWFMVTFFGALILTGLAGVLHLGPDRRSVLPWLVGAFALYLITVVITVAIHVPLNDAIKGAGDPNHIDVARVRAAFDETRWAAWNLVRTITATGAFVILVGVAAARHR</sequence>
<dbReference type="KEGG" id="fri:FraEuI1c_4473"/>
<dbReference type="AlphaFoldDB" id="E3IUD0"/>
<accession>E3IUD0</accession>
<evidence type="ECO:0000313" key="3">
    <source>
        <dbReference type="Proteomes" id="UP000002484"/>
    </source>
</evidence>
<dbReference type="STRING" id="298654.FraEuI1c_4473"/>
<reference evidence="2 3" key="1">
    <citation type="submission" date="2010-10" db="EMBL/GenBank/DDBJ databases">
        <title>Complete sequence of Frankia sp. EuI1c.</title>
        <authorList>
            <consortium name="US DOE Joint Genome Institute"/>
            <person name="Lucas S."/>
            <person name="Copeland A."/>
            <person name="Lapidus A."/>
            <person name="Cheng J.-F."/>
            <person name="Bruce D."/>
            <person name="Goodwin L."/>
            <person name="Pitluck S."/>
            <person name="Chertkov O."/>
            <person name="Detter J.C."/>
            <person name="Han C."/>
            <person name="Tapia R."/>
            <person name="Land M."/>
            <person name="Hauser L."/>
            <person name="Jeffries C."/>
            <person name="Kyrpides N."/>
            <person name="Ivanova N."/>
            <person name="Mikhailova N."/>
            <person name="Beauchemin N."/>
            <person name="Sen A."/>
            <person name="Sur S.A."/>
            <person name="Gtari M."/>
            <person name="Wall L."/>
            <person name="Tisa L."/>
            <person name="Woyke T."/>
        </authorList>
    </citation>
    <scope>NUCLEOTIDE SEQUENCE [LARGE SCALE GENOMIC DNA]</scope>
    <source>
        <strain evidence="3">DSM 45817 / CECT 9037 / EuI1c</strain>
    </source>
</reference>
<feature type="transmembrane region" description="Helical" evidence="1">
    <location>
        <begin position="155"/>
        <end position="179"/>
    </location>
</feature>
<feature type="transmembrane region" description="Helical" evidence="1">
    <location>
        <begin position="76"/>
        <end position="97"/>
    </location>
</feature>
<keyword evidence="3" id="KW-1185">Reference proteome</keyword>
<dbReference type="InParanoid" id="E3IUD0"/>
<keyword evidence="1" id="KW-0812">Transmembrane</keyword>
<evidence type="ECO:0000256" key="1">
    <source>
        <dbReference type="SAM" id="Phobius"/>
    </source>
</evidence>
<dbReference type="OrthoDB" id="428263at2"/>
<protein>
    <recommendedName>
        <fullName evidence="4">Integral-membrane protein</fullName>
    </recommendedName>
</protein>
<evidence type="ECO:0000313" key="2">
    <source>
        <dbReference type="EMBL" id="ADP82467.1"/>
    </source>
</evidence>
<gene>
    <name evidence="2" type="ordered locus">FraEuI1c_4473</name>
</gene>
<dbReference type="RefSeq" id="WP_013425585.1">
    <property type="nucleotide sequence ID" value="NC_014666.1"/>
</dbReference>
<feature type="transmembrane region" description="Helical" evidence="1">
    <location>
        <begin position="103"/>
        <end position="124"/>
    </location>
</feature>
<dbReference type="eggNOG" id="COG5500">
    <property type="taxonomic scope" value="Bacteria"/>
</dbReference>